<feature type="region of interest" description="Disordered" evidence="1">
    <location>
        <begin position="45"/>
        <end position="153"/>
    </location>
</feature>
<feature type="compositionally biased region" description="Basic and acidic residues" evidence="1">
    <location>
        <begin position="1"/>
        <end position="11"/>
    </location>
</feature>
<organism evidence="2 3">
    <name type="scientific">Saguinus oedipus</name>
    <name type="common">Cotton-top tamarin</name>
    <name type="synonym">Oedipomidas oedipus</name>
    <dbReference type="NCBI Taxonomy" id="9490"/>
    <lineage>
        <taxon>Eukaryota</taxon>
        <taxon>Metazoa</taxon>
        <taxon>Chordata</taxon>
        <taxon>Craniata</taxon>
        <taxon>Vertebrata</taxon>
        <taxon>Euteleostomi</taxon>
        <taxon>Mammalia</taxon>
        <taxon>Eutheria</taxon>
        <taxon>Euarchontoglires</taxon>
        <taxon>Primates</taxon>
        <taxon>Haplorrhini</taxon>
        <taxon>Platyrrhini</taxon>
        <taxon>Cebidae</taxon>
        <taxon>Callitrichinae</taxon>
        <taxon>Saguinus</taxon>
    </lineage>
</organism>
<gene>
    <name evidence="2" type="ORF">P7K49_033698</name>
</gene>
<evidence type="ECO:0000313" key="3">
    <source>
        <dbReference type="Proteomes" id="UP001266305"/>
    </source>
</evidence>
<name>A0ABQ9TSN8_SAGOE</name>
<reference evidence="2 3" key="1">
    <citation type="submission" date="2023-05" db="EMBL/GenBank/DDBJ databases">
        <title>B98-5 Cell Line De Novo Hybrid Assembly: An Optical Mapping Approach.</title>
        <authorList>
            <person name="Kananen K."/>
            <person name="Auerbach J.A."/>
            <person name="Kautto E."/>
            <person name="Blachly J.S."/>
        </authorList>
    </citation>
    <scope>NUCLEOTIDE SEQUENCE [LARGE SCALE GENOMIC DNA]</scope>
    <source>
        <strain evidence="2">B95-8</strain>
        <tissue evidence="2">Cell line</tissue>
    </source>
</reference>
<feature type="compositionally biased region" description="Low complexity" evidence="1">
    <location>
        <begin position="74"/>
        <end position="86"/>
    </location>
</feature>
<feature type="region of interest" description="Disordered" evidence="1">
    <location>
        <begin position="1"/>
        <end position="20"/>
    </location>
</feature>
<feature type="compositionally biased region" description="Basic and acidic residues" evidence="1">
    <location>
        <begin position="100"/>
        <end position="115"/>
    </location>
</feature>
<sequence length="153" mass="16444">MPKDAHQERGASHVTAKRSQIHNMAHSIMILDTQLTLQLPNSHQTLDAEPLDTQLPDPHPSDTHSLETQPPPTTTSGTHNPTTHTPLGCRTSRTYPARKSRSEDTAGVSTRHDTHLLGLGPGALGARTRGGCAKISGPRPRVPWERGGPAPES</sequence>
<protein>
    <submittedName>
        <fullName evidence="2">Uncharacterized protein</fullName>
    </submittedName>
</protein>
<dbReference type="EMBL" id="JASSZA010000019">
    <property type="protein sequence ID" value="KAK2087791.1"/>
    <property type="molecule type" value="Genomic_DNA"/>
</dbReference>
<proteinExistence type="predicted"/>
<evidence type="ECO:0000313" key="2">
    <source>
        <dbReference type="EMBL" id="KAK2087791.1"/>
    </source>
</evidence>
<keyword evidence="3" id="KW-1185">Reference proteome</keyword>
<accession>A0ABQ9TSN8</accession>
<evidence type="ECO:0000256" key="1">
    <source>
        <dbReference type="SAM" id="MobiDB-lite"/>
    </source>
</evidence>
<dbReference type="Proteomes" id="UP001266305">
    <property type="component" value="Unassembled WGS sequence"/>
</dbReference>
<comment type="caution">
    <text evidence="2">The sequence shown here is derived from an EMBL/GenBank/DDBJ whole genome shotgun (WGS) entry which is preliminary data.</text>
</comment>